<keyword evidence="8" id="KW-0472">Membrane</keyword>
<dbReference type="Proteomes" id="UP000192775">
    <property type="component" value="Chromosome"/>
</dbReference>
<evidence type="ECO:0000256" key="2">
    <source>
        <dbReference type="ARBA" id="ARBA00008240"/>
    </source>
</evidence>
<evidence type="ECO:0000256" key="10">
    <source>
        <dbReference type="ARBA" id="ARBA00039918"/>
    </source>
</evidence>
<evidence type="ECO:0000259" key="11">
    <source>
        <dbReference type="PROSITE" id="PS50850"/>
    </source>
</evidence>
<dbReference type="Gene3D" id="1.20.1250.20">
    <property type="entry name" value="MFS general substrate transporter like domains"/>
    <property type="match status" value="2"/>
</dbReference>
<dbReference type="InterPro" id="IPR011701">
    <property type="entry name" value="MFS"/>
</dbReference>
<dbReference type="InterPro" id="IPR036259">
    <property type="entry name" value="MFS_trans_sf"/>
</dbReference>
<dbReference type="SUPFAM" id="SSF103473">
    <property type="entry name" value="MFS general substrate transporter"/>
    <property type="match status" value="1"/>
</dbReference>
<dbReference type="AlphaFoldDB" id="A0A1X9LP37"/>
<evidence type="ECO:0000256" key="4">
    <source>
        <dbReference type="ARBA" id="ARBA00022475"/>
    </source>
</evidence>
<dbReference type="GO" id="GO:0015293">
    <property type="term" value="F:symporter activity"/>
    <property type="evidence" value="ECO:0007669"/>
    <property type="project" value="UniProtKB-KW"/>
</dbReference>
<evidence type="ECO:0000256" key="5">
    <source>
        <dbReference type="ARBA" id="ARBA00022692"/>
    </source>
</evidence>
<comment type="function">
    <text evidence="9">May be a proton symporter involved in the uptake of osmolytes such as proline and glycine betaine.</text>
</comment>
<organism evidence="12 13">
    <name type="scientific">Cnuibacter physcomitrellae</name>
    <dbReference type="NCBI Taxonomy" id="1619308"/>
    <lineage>
        <taxon>Bacteria</taxon>
        <taxon>Bacillati</taxon>
        <taxon>Actinomycetota</taxon>
        <taxon>Actinomycetes</taxon>
        <taxon>Micrococcales</taxon>
        <taxon>Microbacteriaceae</taxon>
        <taxon>Cnuibacter</taxon>
    </lineage>
</organism>
<evidence type="ECO:0000256" key="3">
    <source>
        <dbReference type="ARBA" id="ARBA00022448"/>
    </source>
</evidence>
<comment type="subcellular location">
    <subcellularLocation>
        <location evidence="1">Cell membrane</location>
        <topology evidence="1">Multi-pass membrane protein</topology>
    </subcellularLocation>
</comment>
<keyword evidence="5" id="KW-0812">Transmembrane</keyword>
<evidence type="ECO:0000313" key="13">
    <source>
        <dbReference type="Proteomes" id="UP000192775"/>
    </source>
</evidence>
<protein>
    <recommendedName>
        <fullName evidence="10">Putative proline/betaine transporter</fullName>
    </recommendedName>
</protein>
<evidence type="ECO:0000256" key="8">
    <source>
        <dbReference type="ARBA" id="ARBA00023136"/>
    </source>
</evidence>
<proteinExistence type="inferred from homology"/>
<evidence type="ECO:0000256" key="6">
    <source>
        <dbReference type="ARBA" id="ARBA00022847"/>
    </source>
</evidence>
<name>A0A1X9LP37_9MICO</name>
<dbReference type="PROSITE" id="PS50850">
    <property type="entry name" value="MFS"/>
    <property type="match status" value="1"/>
</dbReference>
<gene>
    <name evidence="12" type="ORF">B5808_18395</name>
</gene>
<dbReference type="PROSITE" id="PS00217">
    <property type="entry name" value="SUGAR_TRANSPORT_2"/>
    <property type="match status" value="1"/>
</dbReference>
<comment type="similarity">
    <text evidence="2">Belongs to the major facilitator superfamily. Metabolite:H+ Symporter (MHS) family (TC 2.A.1.6) family.</text>
</comment>
<keyword evidence="7" id="KW-1133">Transmembrane helix</keyword>
<dbReference type="GO" id="GO:0005886">
    <property type="term" value="C:plasma membrane"/>
    <property type="evidence" value="ECO:0007669"/>
    <property type="project" value="UniProtKB-SubCell"/>
</dbReference>
<dbReference type="FunFam" id="1.20.1250.20:FF:000001">
    <property type="entry name" value="Dicarboxylate MFS transporter"/>
    <property type="match status" value="1"/>
</dbReference>
<dbReference type="Pfam" id="PF07690">
    <property type="entry name" value="MFS_1"/>
    <property type="match status" value="1"/>
</dbReference>
<dbReference type="InterPro" id="IPR020846">
    <property type="entry name" value="MFS_dom"/>
</dbReference>
<dbReference type="InterPro" id="IPR005829">
    <property type="entry name" value="Sugar_transporter_CS"/>
</dbReference>
<dbReference type="EMBL" id="CP020715">
    <property type="protein sequence ID" value="ARJ06975.1"/>
    <property type="molecule type" value="Genomic_DNA"/>
</dbReference>
<dbReference type="RefSeq" id="WP_085021113.1">
    <property type="nucleotide sequence ID" value="NZ_BMHD01000001.1"/>
</dbReference>
<keyword evidence="6" id="KW-0769">Symport</keyword>
<keyword evidence="3" id="KW-0813">Transport</keyword>
<keyword evidence="4" id="KW-1003">Cell membrane</keyword>
<dbReference type="KEGG" id="cphy:B5808_18395"/>
<accession>A0A1X9LP37</accession>
<dbReference type="STRING" id="1619308.B5808_18395"/>
<dbReference type="Pfam" id="PF00083">
    <property type="entry name" value="Sugar_tr"/>
    <property type="match status" value="1"/>
</dbReference>
<evidence type="ECO:0000313" key="12">
    <source>
        <dbReference type="EMBL" id="ARJ06975.1"/>
    </source>
</evidence>
<dbReference type="PANTHER" id="PTHR43045">
    <property type="entry name" value="SHIKIMATE TRANSPORTER"/>
    <property type="match status" value="1"/>
</dbReference>
<evidence type="ECO:0000256" key="9">
    <source>
        <dbReference type="ARBA" id="ARBA00037295"/>
    </source>
</evidence>
<dbReference type="PANTHER" id="PTHR43045:SF1">
    <property type="entry name" value="SHIKIMATE TRANSPORTER"/>
    <property type="match status" value="1"/>
</dbReference>
<reference evidence="12 13" key="1">
    <citation type="submission" date="2017-04" db="EMBL/GenBank/DDBJ databases">
        <authorList>
            <person name="Afonso C.L."/>
            <person name="Miller P.J."/>
            <person name="Scott M.A."/>
            <person name="Spackman E."/>
            <person name="Goraichik I."/>
            <person name="Dimitrov K.M."/>
            <person name="Suarez D.L."/>
            <person name="Swayne D.E."/>
        </authorList>
    </citation>
    <scope>NUCLEOTIDE SEQUENCE [LARGE SCALE GENOMIC DNA]</scope>
    <source>
        <strain evidence="13">XA(T)</strain>
    </source>
</reference>
<evidence type="ECO:0000256" key="1">
    <source>
        <dbReference type="ARBA" id="ARBA00004651"/>
    </source>
</evidence>
<evidence type="ECO:0000256" key="7">
    <source>
        <dbReference type="ARBA" id="ARBA00022989"/>
    </source>
</evidence>
<dbReference type="InterPro" id="IPR005828">
    <property type="entry name" value="MFS_sugar_transport-like"/>
</dbReference>
<sequence length="455" mass="47951">MSRPNSTPGAPATALPRRNSTLGVGAATLVGSALEWYDFYLYGTAAALVFNRIVFVNTDATVATLAAFATFALGYFIRPLGGLIFGRLGDLLGRKRILILTLLIMGGATILMGLVPTYDQVGIWAPVILIVLRLVQGIGAGAEFGGAAIFAVENSNPRRRGLHGSWPSAGVYLGLLLASGVFAIVTQLPEDQFLAWGWRIPFLLSVVVIIVALVIRLRLAETPVFEEVAAEEHKPTPVRDAFANEKRGMLSLVLAQTPQNVVSSINLAFITAYIAGNLQLANTVGPQATTLGTAVTMICLPLFGLLSDRIGRRPVMLIGMVFSALFAFPYFWLIEGGRAPLPITIAIVLSLGIGIGAMFGPQAAYFAELFTGRSRFTGLAFSRELAGALTAGTTPLIAVALVAAAGGSTWLVSVFIIAACILGIVSVLVVGETRGRRLSATTVAELKASTGSFEN</sequence>
<feature type="domain" description="Major facilitator superfamily (MFS) profile" evidence="11">
    <location>
        <begin position="24"/>
        <end position="434"/>
    </location>
</feature>
<keyword evidence="13" id="KW-1185">Reference proteome</keyword>